<gene>
    <name evidence="2" type="ORF">SAMEA4412692_02185</name>
</gene>
<keyword evidence="1" id="KW-0812">Transmembrane</keyword>
<feature type="transmembrane region" description="Helical" evidence="1">
    <location>
        <begin position="79"/>
        <end position="99"/>
    </location>
</feature>
<dbReference type="EMBL" id="LT906439">
    <property type="protein sequence ID" value="SNU91154.1"/>
    <property type="molecule type" value="Genomic_DNA"/>
</dbReference>
<proteinExistence type="predicted"/>
<keyword evidence="1" id="KW-1133">Transmembrane helix</keyword>
<dbReference type="OrthoDB" id="2220542at2"/>
<reference evidence="2 3" key="1">
    <citation type="submission" date="2017-06" db="EMBL/GenBank/DDBJ databases">
        <authorList>
            <consortium name="Pathogen Informatics"/>
        </authorList>
    </citation>
    <scope>NUCLEOTIDE SEQUENCE [LARGE SCALE GENOMIC DNA]</scope>
    <source>
        <strain evidence="2 3">NCTC13788</strain>
    </source>
</reference>
<dbReference type="Proteomes" id="UP000215185">
    <property type="component" value="Chromosome 1"/>
</dbReference>
<feature type="transmembrane region" description="Helical" evidence="1">
    <location>
        <begin position="20"/>
        <end position="36"/>
    </location>
</feature>
<evidence type="ECO:0000313" key="2">
    <source>
        <dbReference type="EMBL" id="SNU91154.1"/>
    </source>
</evidence>
<dbReference type="STRING" id="1123308.GCA_000380085_01629"/>
<feature type="transmembrane region" description="Helical" evidence="1">
    <location>
        <begin position="105"/>
        <end position="123"/>
    </location>
</feature>
<evidence type="ECO:0000313" key="3">
    <source>
        <dbReference type="Proteomes" id="UP000215185"/>
    </source>
</evidence>
<feature type="transmembrane region" description="Helical" evidence="1">
    <location>
        <begin position="42"/>
        <end position="58"/>
    </location>
</feature>
<dbReference type="AlphaFoldDB" id="A0A239T2I2"/>
<evidence type="ECO:0000256" key="1">
    <source>
        <dbReference type="SAM" id="Phobius"/>
    </source>
</evidence>
<dbReference type="RefSeq" id="WP_018374160.1">
    <property type="nucleotide sequence ID" value="NZ_LT906439.1"/>
</dbReference>
<sequence>MKTKWQNFLSQEIAIEYKTATYCFVLYFFAICYQLWQGRSTVSILTLIEMVLVVYVVTQIQYWIFGNFDEADHLRGRRLLGLFVCPLLYGVAGSVFCWFDGSGLAQLALVVYVLLKDLSFFYFNRLKRRIDSKHLNQLLKDYKERGKE</sequence>
<protein>
    <submittedName>
        <fullName evidence="2">Uncharacterized protein</fullName>
    </submittedName>
</protein>
<keyword evidence="3" id="KW-1185">Reference proteome</keyword>
<keyword evidence="1" id="KW-0472">Membrane</keyword>
<name>A0A239T2I2_9STRE</name>
<dbReference type="KEGG" id="smen:SAMEA4412692_2185"/>
<organism evidence="2 3">
    <name type="scientific">Streptococcus merionis</name>
    <dbReference type="NCBI Taxonomy" id="400065"/>
    <lineage>
        <taxon>Bacteria</taxon>
        <taxon>Bacillati</taxon>
        <taxon>Bacillota</taxon>
        <taxon>Bacilli</taxon>
        <taxon>Lactobacillales</taxon>
        <taxon>Streptococcaceae</taxon>
        <taxon>Streptococcus</taxon>
    </lineage>
</organism>
<accession>A0A239T2I2</accession>